<dbReference type="EMBL" id="PVTY01000008">
    <property type="protein sequence ID" value="PRZ15702.1"/>
    <property type="molecule type" value="Genomic_DNA"/>
</dbReference>
<evidence type="ECO:0000313" key="4">
    <source>
        <dbReference type="Proteomes" id="UP000238217"/>
    </source>
</evidence>
<proteinExistence type="predicted"/>
<evidence type="ECO:0000313" key="3">
    <source>
        <dbReference type="EMBL" id="PRZ15702.1"/>
    </source>
</evidence>
<keyword evidence="4" id="KW-1185">Reference proteome</keyword>
<feature type="region of interest" description="Disordered" evidence="1">
    <location>
        <begin position="282"/>
        <end position="314"/>
    </location>
</feature>
<evidence type="ECO:0008006" key="5">
    <source>
        <dbReference type="Google" id="ProtNLM"/>
    </source>
</evidence>
<name>A0A2T0YKH9_9MICC</name>
<organism evidence="3 4">
    <name type="scientific">Nesterenkonia sandarakina</name>
    <dbReference type="NCBI Taxonomy" id="272918"/>
    <lineage>
        <taxon>Bacteria</taxon>
        <taxon>Bacillati</taxon>
        <taxon>Actinomycetota</taxon>
        <taxon>Actinomycetes</taxon>
        <taxon>Micrococcales</taxon>
        <taxon>Micrococcaceae</taxon>
        <taxon>Nesterenkonia</taxon>
    </lineage>
</organism>
<dbReference type="AlphaFoldDB" id="A0A2T0YKH9"/>
<feature type="compositionally biased region" description="Acidic residues" evidence="1">
    <location>
        <begin position="283"/>
        <end position="307"/>
    </location>
</feature>
<accession>A0A2T0YKH9</accession>
<reference evidence="3 4" key="1">
    <citation type="submission" date="2018-03" db="EMBL/GenBank/DDBJ databases">
        <title>Comparative analysis of microorganisms from saline springs in Andes Mountain Range, Colombia.</title>
        <authorList>
            <person name="Rubin E."/>
        </authorList>
    </citation>
    <scope>NUCLEOTIDE SEQUENCE [LARGE SCALE GENOMIC DNA]</scope>
    <source>
        <strain evidence="3 4">CG 35</strain>
    </source>
</reference>
<protein>
    <recommendedName>
        <fullName evidence="5">Heavy metal transporter</fullName>
    </recommendedName>
</protein>
<dbReference type="RefSeq" id="WP_106122985.1">
    <property type="nucleotide sequence ID" value="NZ_PVTY01000008.1"/>
</dbReference>
<dbReference type="OrthoDB" id="5171895at2"/>
<feature type="region of interest" description="Disordered" evidence="1">
    <location>
        <begin position="103"/>
        <end position="162"/>
    </location>
</feature>
<gene>
    <name evidence="3" type="ORF">BCL67_108165</name>
</gene>
<keyword evidence="2" id="KW-0812">Transmembrane</keyword>
<comment type="caution">
    <text evidence="3">The sequence shown here is derived from an EMBL/GenBank/DDBJ whole genome shotgun (WGS) entry which is preliminary data.</text>
</comment>
<feature type="transmembrane region" description="Helical" evidence="2">
    <location>
        <begin position="21"/>
        <end position="43"/>
    </location>
</feature>
<evidence type="ECO:0000256" key="1">
    <source>
        <dbReference type="SAM" id="MobiDB-lite"/>
    </source>
</evidence>
<dbReference type="Proteomes" id="UP000238217">
    <property type="component" value="Unassembled WGS sequence"/>
</dbReference>
<feature type="compositionally biased region" description="Acidic residues" evidence="1">
    <location>
        <begin position="113"/>
        <end position="137"/>
    </location>
</feature>
<keyword evidence="2" id="KW-0472">Membrane</keyword>
<keyword evidence="2" id="KW-1133">Transmembrane helix</keyword>
<evidence type="ECO:0000256" key="2">
    <source>
        <dbReference type="SAM" id="Phobius"/>
    </source>
</evidence>
<sequence>MSPRADRPITVTRTVYRRRRRVKAVVAITVVAAAVGATGYGAWQFIEENEYLLDERCSVTVGEVEHRLTPAQAYSAAHLAAAAAERDLPVQAATDAIAISLQETSLDNRADPVEEDTEDVEDGSGDAESGEDAEAAEDQAPASPVLFADGGPQWDAVNATSSTPTTAEDFYARLIDSRDGEGEGDLEWSPDLGLEEVAEALGRPQNPTFYPQHEELARAFARPLTGLQPMVMTCQLSQIEVPGPDAEGLQNELERSLSGMLGADAAAVEGTGESAVVRVSVSDVDDEAGATESGSAEDADAAEDDAEAAATEHTEPEWLVAQWAVASAETYGVQSVHAGAYEWHRDSGQWERVETVSDDAVVIGFSRR</sequence>